<feature type="chain" id="PRO_5019384844" description="Secreted protein" evidence="2">
    <location>
        <begin position="21"/>
        <end position="195"/>
    </location>
</feature>
<evidence type="ECO:0000313" key="3">
    <source>
        <dbReference type="EMBL" id="RKU45296.1"/>
    </source>
</evidence>
<feature type="compositionally biased region" description="Polar residues" evidence="1">
    <location>
        <begin position="28"/>
        <end position="45"/>
    </location>
</feature>
<accession>A0A420YBP1</accession>
<dbReference type="STRING" id="177199.A0A420YBP1"/>
<dbReference type="Proteomes" id="UP000275385">
    <property type="component" value="Unassembled WGS sequence"/>
</dbReference>
<dbReference type="PANTHER" id="PTHR38847:SF1">
    <property type="entry name" value="PSEUDOURIDINE SYNTHASE RSUA_RLUA-LIKE DOMAIN-CONTAINING PROTEIN"/>
    <property type="match status" value="1"/>
</dbReference>
<feature type="region of interest" description="Disordered" evidence="1">
    <location>
        <begin position="20"/>
        <end position="45"/>
    </location>
</feature>
<dbReference type="Pfam" id="PF14273">
    <property type="entry name" value="DUF4360"/>
    <property type="match status" value="1"/>
</dbReference>
<reference evidence="3 4" key="1">
    <citation type="submission" date="2018-08" db="EMBL/GenBank/DDBJ databases">
        <title>Draft genome of the lignicolous fungus Coniochaeta pulveracea.</title>
        <authorList>
            <person name="Borstlap C.J."/>
            <person name="De Witt R.N."/>
            <person name="Botha A."/>
            <person name="Volschenk H."/>
        </authorList>
    </citation>
    <scope>NUCLEOTIDE SEQUENCE [LARGE SCALE GENOMIC DNA]</scope>
    <source>
        <strain evidence="3 4">CAB683</strain>
    </source>
</reference>
<dbReference type="InterPro" id="IPR025649">
    <property type="entry name" value="DUF4360"/>
</dbReference>
<name>A0A420YBP1_9PEZI</name>
<gene>
    <name evidence="3" type="ORF">DL546_006586</name>
</gene>
<evidence type="ECO:0000313" key="4">
    <source>
        <dbReference type="Proteomes" id="UP000275385"/>
    </source>
</evidence>
<evidence type="ECO:0008006" key="5">
    <source>
        <dbReference type="Google" id="ProtNLM"/>
    </source>
</evidence>
<dbReference type="OrthoDB" id="3786236at2759"/>
<proteinExistence type="predicted"/>
<comment type="caution">
    <text evidence="3">The sequence shown here is derived from an EMBL/GenBank/DDBJ whole genome shotgun (WGS) entry which is preliminary data.</text>
</comment>
<dbReference type="EMBL" id="QVQW01000022">
    <property type="protein sequence ID" value="RKU45296.1"/>
    <property type="molecule type" value="Genomic_DNA"/>
</dbReference>
<feature type="signal peptide" evidence="2">
    <location>
        <begin position="1"/>
        <end position="20"/>
    </location>
</feature>
<dbReference type="AlphaFoldDB" id="A0A420YBP1"/>
<sequence>MHTVSLAAALAALSSTMVMADSPDPSPAVSTSLSGNGCPQGSASGSDTSFTFTRFSANAADGSTRQTLNCEAHSNVSGSGAGWQVAVSTVDAKGHVTLDPGARLDYYTTTFFSQNADVSGTTHGVITNNGATTLDTPITIHQVIPANKLVYSPCSTSSGYAGISNVNFRIALSNSNGAANAQIYNEQLSYTWRRC</sequence>
<evidence type="ECO:0000256" key="1">
    <source>
        <dbReference type="SAM" id="MobiDB-lite"/>
    </source>
</evidence>
<protein>
    <recommendedName>
        <fullName evidence="5">Secreted protein</fullName>
    </recommendedName>
</protein>
<organism evidence="3 4">
    <name type="scientific">Coniochaeta pulveracea</name>
    <dbReference type="NCBI Taxonomy" id="177199"/>
    <lineage>
        <taxon>Eukaryota</taxon>
        <taxon>Fungi</taxon>
        <taxon>Dikarya</taxon>
        <taxon>Ascomycota</taxon>
        <taxon>Pezizomycotina</taxon>
        <taxon>Sordariomycetes</taxon>
        <taxon>Sordariomycetidae</taxon>
        <taxon>Coniochaetales</taxon>
        <taxon>Coniochaetaceae</taxon>
        <taxon>Coniochaeta</taxon>
    </lineage>
</organism>
<keyword evidence="2" id="KW-0732">Signal</keyword>
<keyword evidence="4" id="KW-1185">Reference proteome</keyword>
<evidence type="ECO:0000256" key="2">
    <source>
        <dbReference type="SAM" id="SignalP"/>
    </source>
</evidence>
<dbReference type="PANTHER" id="PTHR38847">
    <property type="match status" value="1"/>
</dbReference>